<comment type="subcellular location">
    <subcellularLocation>
        <location evidence="1">Cell membrane</location>
        <topology evidence="1">Multi-pass membrane protein</topology>
    </subcellularLocation>
</comment>
<keyword evidence="3 8" id="KW-0808">Transferase</keyword>
<keyword evidence="6" id="KW-0325">Glycoprotein</keyword>
<dbReference type="Pfam" id="PF03142">
    <property type="entry name" value="Chitin_synth_2"/>
    <property type="match status" value="1"/>
</dbReference>
<dbReference type="Proteomes" id="UP001357485">
    <property type="component" value="Unassembled WGS sequence"/>
</dbReference>
<feature type="transmembrane region" description="Helical" evidence="7">
    <location>
        <begin position="22"/>
        <end position="45"/>
    </location>
</feature>
<gene>
    <name evidence="8" type="primary">CHS6</name>
    <name evidence="8" type="ORF">LTR16_011421</name>
</gene>
<name>A0ABR0ITQ0_9PEZI</name>
<reference evidence="8 9" key="1">
    <citation type="submission" date="2023-08" db="EMBL/GenBank/DDBJ databases">
        <title>Black Yeasts Isolated from many extreme environments.</title>
        <authorList>
            <person name="Coleine C."/>
            <person name="Stajich J.E."/>
            <person name="Selbmann L."/>
        </authorList>
    </citation>
    <scope>NUCLEOTIDE SEQUENCE [LARGE SCALE GENOMIC DNA]</scope>
    <source>
        <strain evidence="8 9">CCFEE 536</strain>
    </source>
</reference>
<evidence type="ECO:0000256" key="3">
    <source>
        <dbReference type="ARBA" id="ARBA00022679"/>
    </source>
</evidence>
<dbReference type="PANTHER" id="PTHR22914">
    <property type="entry name" value="CHITIN SYNTHASE"/>
    <property type="match status" value="1"/>
</dbReference>
<evidence type="ECO:0000256" key="1">
    <source>
        <dbReference type="ARBA" id="ARBA00004651"/>
    </source>
</evidence>
<keyword evidence="7" id="KW-1133">Transmembrane helix</keyword>
<accession>A0ABR0ITQ0</accession>
<keyword evidence="4 7" id="KW-0812">Transmembrane</keyword>
<organism evidence="8 9">
    <name type="scientific">Cryomyces antarcticus</name>
    <dbReference type="NCBI Taxonomy" id="329879"/>
    <lineage>
        <taxon>Eukaryota</taxon>
        <taxon>Fungi</taxon>
        <taxon>Dikarya</taxon>
        <taxon>Ascomycota</taxon>
        <taxon>Pezizomycotina</taxon>
        <taxon>Dothideomycetes</taxon>
        <taxon>Dothideomycetes incertae sedis</taxon>
        <taxon>Cryomyces</taxon>
    </lineage>
</organism>
<feature type="non-terminal residue" evidence="8">
    <location>
        <position position="124"/>
    </location>
</feature>
<dbReference type="EC" id="2.4.1.16" evidence="8"/>
<evidence type="ECO:0000256" key="7">
    <source>
        <dbReference type="SAM" id="Phobius"/>
    </source>
</evidence>
<evidence type="ECO:0000256" key="4">
    <source>
        <dbReference type="ARBA" id="ARBA00022692"/>
    </source>
</evidence>
<sequence>MIAAVYGLQAIIFIIKRQWQHVGWMIIYILAFPIYSFVLPIYSFWKQDDFSWGNTRIVLGEKGNKAVVAVEDEGFDPRSIPLQRWDDYAAMNNLPGRRGLAAGAEKGQQGGYDDGAYEMDDMHS</sequence>
<comment type="caution">
    <text evidence="8">The sequence shown here is derived from an EMBL/GenBank/DDBJ whole genome shotgun (WGS) entry which is preliminary data.</text>
</comment>
<evidence type="ECO:0000313" key="9">
    <source>
        <dbReference type="Proteomes" id="UP001357485"/>
    </source>
</evidence>
<keyword evidence="2" id="KW-1003">Cell membrane</keyword>
<evidence type="ECO:0000256" key="5">
    <source>
        <dbReference type="ARBA" id="ARBA00023136"/>
    </source>
</evidence>
<evidence type="ECO:0000313" key="8">
    <source>
        <dbReference type="EMBL" id="KAK5045228.1"/>
    </source>
</evidence>
<dbReference type="EMBL" id="JAVRRA010028154">
    <property type="protein sequence ID" value="KAK5045228.1"/>
    <property type="molecule type" value="Genomic_DNA"/>
</dbReference>
<evidence type="ECO:0000256" key="2">
    <source>
        <dbReference type="ARBA" id="ARBA00022475"/>
    </source>
</evidence>
<protein>
    <submittedName>
        <fullName evidence="8">Chitin synthase, class 6</fullName>
        <ecNumber evidence="8">2.4.1.16</ecNumber>
    </submittedName>
</protein>
<dbReference type="InterPro" id="IPR004835">
    <property type="entry name" value="Chitin_synth"/>
</dbReference>
<evidence type="ECO:0000256" key="6">
    <source>
        <dbReference type="ARBA" id="ARBA00023180"/>
    </source>
</evidence>
<keyword evidence="8" id="KW-0328">Glycosyltransferase</keyword>
<dbReference type="PANTHER" id="PTHR22914:SF13">
    <property type="entry name" value="CHITIN SYNTHASE"/>
    <property type="match status" value="1"/>
</dbReference>
<keyword evidence="9" id="KW-1185">Reference proteome</keyword>
<proteinExistence type="predicted"/>
<dbReference type="GO" id="GO:0004100">
    <property type="term" value="F:chitin synthase activity"/>
    <property type="evidence" value="ECO:0007669"/>
    <property type="project" value="UniProtKB-EC"/>
</dbReference>
<keyword evidence="5 7" id="KW-0472">Membrane</keyword>